<sequence>GITGTWNPSAINNTASGSYVFTPNAGQCATPVTLNVTVSSSIIPDFATALSLCTGTTAPVLNTTSPNGITGTWNPSVISNTASGSYVFMPNFGQCATPVTLNVTVSEIVFTVNQYCLGTDFHLEAVGINTGGLDFTWLWDGQVVGNEALLNVSRLLDGSETYPLTFQVSVTQPGGCTVTENAVVYGTFCTIPKGISPNGDQQNDAFDLTGMGVTQLQIFNRYGTKVFGKRNYTNEWQGQSDNGNELPDATYYYVIETSMGETKTGWVYLNR</sequence>
<keyword evidence="3" id="KW-1185">Reference proteome</keyword>
<dbReference type="RefSeq" id="WP_139149634.1">
    <property type="nucleotide sequence ID" value="NZ_FMVF01000007.1"/>
</dbReference>
<evidence type="ECO:0000313" key="2">
    <source>
        <dbReference type="EMBL" id="SCY60801.1"/>
    </source>
</evidence>
<dbReference type="Proteomes" id="UP000199354">
    <property type="component" value="Unassembled WGS sequence"/>
</dbReference>
<feature type="non-terminal residue" evidence="2">
    <location>
        <position position="1"/>
    </location>
</feature>
<protein>
    <submittedName>
        <fullName evidence="2">Gliding motility-associated C-terminal domain-containing protein</fullName>
    </submittedName>
</protein>
<dbReference type="NCBIfam" id="TIGR04131">
    <property type="entry name" value="Bac_Flav_CTERM"/>
    <property type="match status" value="1"/>
</dbReference>
<dbReference type="InterPro" id="IPR026341">
    <property type="entry name" value="T9SS_type_B"/>
</dbReference>
<dbReference type="Gene3D" id="2.60.40.1220">
    <property type="match status" value="2"/>
</dbReference>
<evidence type="ECO:0000256" key="1">
    <source>
        <dbReference type="ARBA" id="ARBA00022729"/>
    </source>
</evidence>
<dbReference type="Pfam" id="PF13585">
    <property type="entry name" value="CHU_C"/>
    <property type="match status" value="1"/>
</dbReference>
<dbReference type="InterPro" id="IPR014755">
    <property type="entry name" value="Cu-Rt/internalin_Ig-like"/>
</dbReference>
<dbReference type="EMBL" id="FMVF01000007">
    <property type="protein sequence ID" value="SCY60801.1"/>
    <property type="molecule type" value="Genomic_DNA"/>
</dbReference>
<dbReference type="OrthoDB" id="1391397at2"/>
<accession>A0A1G5HAV3</accession>
<organism evidence="2 3">
    <name type="scientific">Flavobacterium caeni</name>
    <dbReference type="NCBI Taxonomy" id="490189"/>
    <lineage>
        <taxon>Bacteria</taxon>
        <taxon>Pseudomonadati</taxon>
        <taxon>Bacteroidota</taxon>
        <taxon>Flavobacteriia</taxon>
        <taxon>Flavobacteriales</taxon>
        <taxon>Flavobacteriaceae</taxon>
        <taxon>Flavobacterium</taxon>
    </lineage>
</organism>
<proteinExistence type="predicted"/>
<reference evidence="2 3" key="1">
    <citation type="submission" date="2016-10" db="EMBL/GenBank/DDBJ databases">
        <authorList>
            <person name="de Groot N.N."/>
        </authorList>
    </citation>
    <scope>NUCLEOTIDE SEQUENCE [LARGE SCALE GENOMIC DNA]</scope>
    <source>
        <strain evidence="2 3">CGMCC 1.7031</strain>
    </source>
</reference>
<dbReference type="AlphaFoldDB" id="A0A1G5HAV3"/>
<gene>
    <name evidence="2" type="ORF">SAMN02927903_01836</name>
</gene>
<keyword evidence="1" id="KW-0732">Signal</keyword>
<name>A0A1G5HAV3_9FLAO</name>
<dbReference type="STRING" id="490189.SAMN02927903_01836"/>
<evidence type="ECO:0000313" key="3">
    <source>
        <dbReference type="Proteomes" id="UP000199354"/>
    </source>
</evidence>